<dbReference type="EMBL" id="ASRX01000129">
    <property type="protein sequence ID" value="EYF00141.1"/>
    <property type="molecule type" value="Genomic_DNA"/>
</dbReference>
<evidence type="ECO:0000313" key="7">
    <source>
        <dbReference type="EMBL" id="EYF00141.1"/>
    </source>
</evidence>
<name>A0A017SV30_9BACT</name>
<evidence type="ECO:0000256" key="3">
    <source>
        <dbReference type="ARBA" id="ARBA00022729"/>
    </source>
</evidence>
<feature type="compositionally biased region" description="Acidic residues" evidence="5">
    <location>
        <begin position="156"/>
        <end position="168"/>
    </location>
</feature>
<dbReference type="InterPro" id="IPR028974">
    <property type="entry name" value="TSP_type-3_rpt"/>
</dbReference>
<reference evidence="7 8" key="1">
    <citation type="submission" date="2013-05" db="EMBL/GenBank/DDBJ databases">
        <title>Genome assembly of Chondromyces apiculatus DSM 436.</title>
        <authorList>
            <person name="Sharma G."/>
            <person name="Khatri I."/>
            <person name="Kaur C."/>
            <person name="Mayilraj S."/>
            <person name="Subramanian S."/>
        </authorList>
    </citation>
    <scope>NUCLEOTIDE SEQUENCE [LARGE SCALE GENOMIC DNA]</scope>
    <source>
        <strain evidence="7 8">DSM 436</strain>
    </source>
</reference>
<evidence type="ECO:0000256" key="2">
    <source>
        <dbReference type="ARBA" id="ARBA00022525"/>
    </source>
</evidence>
<keyword evidence="4" id="KW-0106">Calcium</keyword>
<dbReference type="AlphaFoldDB" id="A0A017SV30"/>
<organism evidence="7 8">
    <name type="scientific">Chondromyces apiculatus DSM 436</name>
    <dbReference type="NCBI Taxonomy" id="1192034"/>
    <lineage>
        <taxon>Bacteria</taxon>
        <taxon>Pseudomonadati</taxon>
        <taxon>Myxococcota</taxon>
        <taxon>Polyangia</taxon>
        <taxon>Polyangiales</taxon>
        <taxon>Polyangiaceae</taxon>
        <taxon>Chondromyces</taxon>
    </lineage>
</organism>
<dbReference type="PROSITE" id="PS51257">
    <property type="entry name" value="PROKAR_LIPOPROTEIN"/>
    <property type="match status" value="1"/>
</dbReference>
<comment type="subcellular location">
    <subcellularLocation>
        <location evidence="1">Secreted</location>
    </subcellularLocation>
</comment>
<dbReference type="InterPro" id="IPR053180">
    <property type="entry name" value="Ca-binding_acidic-repeat"/>
</dbReference>
<evidence type="ECO:0000256" key="5">
    <source>
        <dbReference type="SAM" id="MobiDB-lite"/>
    </source>
</evidence>
<dbReference type="PANTHER" id="PTHR37467:SF1">
    <property type="entry name" value="EXPORTED CALCIUM-BINDING GLYCOPROTEIN"/>
    <property type="match status" value="1"/>
</dbReference>
<dbReference type="Pfam" id="PF18884">
    <property type="entry name" value="TSP3_bac"/>
    <property type="match status" value="3"/>
</dbReference>
<feature type="compositionally biased region" description="Acidic residues" evidence="5">
    <location>
        <begin position="75"/>
        <end position="86"/>
    </location>
</feature>
<feature type="region of interest" description="Disordered" evidence="5">
    <location>
        <begin position="224"/>
        <end position="256"/>
    </location>
</feature>
<dbReference type="eggNOG" id="COG2304">
    <property type="taxonomic scope" value="Bacteria"/>
</dbReference>
<dbReference type="Proteomes" id="UP000019678">
    <property type="component" value="Unassembled WGS sequence"/>
</dbReference>
<proteinExistence type="predicted"/>
<feature type="chain" id="PRO_5001499913" description="Internalin" evidence="6">
    <location>
        <begin position="22"/>
        <end position="695"/>
    </location>
</feature>
<evidence type="ECO:0000313" key="8">
    <source>
        <dbReference type="Proteomes" id="UP000019678"/>
    </source>
</evidence>
<dbReference type="SUPFAM" id="SSF103647">
    <property type="entry name" value="TSP type-3 repeat"/>
    <property type="match status" value="1"/>
</dbReference>
<dbReference type="InterPro" id="IPR059100">
    <property type="entry name" value="TSP3_bac"/>
</dbReference>
<keyword evidence="8" id="KW-1185">Reference proteome</keyword>
<dbReference type="Gene3D" id="4.10.1080.10">
    <property type="entry name" value="TSP type-3 repeat"/>
    <property type="match status" value="1"/>
</dbReference>
<evidence type="ECO:0000256" key="4">
    <source>
        <dbReference type="ARBA" id="ARBA00022837"/>
    </source>
</evidence>
<dbReference type="GO" id="GO:0005509">
    <property type="term" value="F:calcium ion binding"/>
    <property type="evidence" value="ECO:0007669"/>
    <property type="project" value="InterPro"/>
</dbReference>
<gene>
    <name evidence="7" type="ORF">CAP_1152</name>
</gene>
<feature type="region of interest" description="Disordered" evidence="5">
    <location>
        <begin position="25"/>
        <end position="199"/>
    </location>
</feature>
<evidence type="ECO:0000256" key="6">
    <source>
        <dbReference type="SAM" id="SignalP"/>
    </source>
</evidence>
<evidence type="ECO:0000256" key="1">
    <source>
        <dbReference type="ARBA" id="ARBA00004613"/>
    </source>
</evidence>
<feature type="compositionally biased region" description="Acidic residues" evidence="5">
    <location>
        <begin position="48"/>
        <end position="67"/>
    </location>
</feature>
<comment type="caution">
    <text evidence="7">The sequence shown here is derived from an EMBL/GenBank/DDBJ whole genome shotgun (WGS) entry which is preliminary data.</text>
</comment>
<dbReference type="RefSeq" id="WP_197041589.1">
    <property type="nucleotide sequence ID" value="NZ_ASRX01000129.1"/>
</dbReference>
<dbReference type="STRING" id="1192034.CAP_1152"/>
<accession>A0A017SV30</accession>
<keyword evidence="2" id="KW-0964">Secreted</keyword>
<keyword evidence="3 6" id="KW-0732">Signal</keyword>
<feature type="compositionally biased region" description="Acidic residues" evidence="5">
    <location>
        <begin position="224"/>
        <end position="238"/>
    </location>
</feature>
<feature type="compositionally biased region" description="Gly residues" evidence="5">
    <location>
        <begin position="34"/>
        <end position="43"/>
    </location>
</feature>
<evidence type="ECO:0008006" key="9">
    <source>
        <dbReference type="Google" id="ProtNLM"/>
    </source>
</evidence>
<sequence length="695" mass="72306">MRLRRPWLGLFLPLSALMLVAACGGDDGDSSSSGDGGSGGGPIPGVDSDGDGIPDTVEGEGDTDGDGTPDHLDLDSDNDGIPDEIEAGLTPQNPVDSDTDGTADFRDLDSDNNGISDTVEAGANPAAPVDTNGDGTFDYADFDNDGDGIPDGVEIVGEDADCDGDGEPDPLSTVEAPKDCDTDGVEDFMSSDTDGDGISDLVEGSADTDFDGFLDRYDLDSDNDTLTDAVEGDEDADGDGIPNFRDPDSDDDGLSDQIEAEVGTDPLNADSDGDGVSDLVEVAAETNPLDAADNPQARGDFVFILPYQGDTAPAEDTLEFRTNIQYADVYFAFDITNSMEAELLAMRNATTGIPAIVSQLRCAPSGVSCANDSECGTNEVCFNNACITDPGLGDGCVPDLWTGVGRFSDLNTYRNLLSLQANPVTTANAIPGNIGIGADEAPYQPSHCIANPSLCPNATNMQCAPAGQGVGCPGFRQDAVRIYVQITDADDQCTGATCASYTANSAGQALQTADIKFVGLWGTGDDNGNFGTPFTVARDIALASNSVDQNGDPFVYEAIDAAVVANAVTALRRLARGTPLDVTIDAVDDDSDAVDALQFIDHLEVNVSGTGSCTDVTMTSDTNGDSFNDAFPDLLPGTPVCWDLHPVLTNTTVEPTTEPQLFKASLSVRGDGSPLDDRDVYFLIPPKKVEITPPQ</sequence>
<protein>
    <recommendedName>
        <fullName evidence="9">Internalin</fullName>
    </recommendedName>
</protein>
<feature type="signal peptide" evidence="6">
    <location>
        <begin position="1"/>
        <end position="21"/>
    </location>
</feature>
<dbReference type="PANTHER" id="PTHR37467">
    <property type="entry name" value="EXPORTED CALCIUM-BINDING GLYCOPROTEIN-RELATED"/>
    <property type="match status" value="1"/>
</dbReference>